<protein>
    <recommendedName>
        <fullName evidence="3">DUF982 domain-containing protein</fullName>
    </recommendedName>
</protein>
<dbReference type="Proteomes" id="UP001549321">
    <property type="component" value="Unassembled WGS sequence"/>
</dbReference>
<dbReference type="EMBL" id="JBEPSM010000002">
    <property type="protein sequence ID" value="MET4635345.1"/>
    <property type="molecule type" value="Genomic_DNA"/>
</dbReference>
<dbReference type="Pfam" id="PF06169">
    <property type="entry name" value="DUF982"/>
    <property type="match status" value="1"/>
</dbReference>
<gene>
    <name evidence="1" type="ORF">ABIE08_003291</name>
</gene>
<name>A0ABV2R241_9HYPH</name>
<proteinExistence type="predicted"/>
<evidence type="ECO:0000313" key="2">
    <source>
        <dbReference type="Proteomes" id="UP001549321"/>
    </source>
</evidence>
<comment type="caution">
    <text evidence="1">The sequence shown here is derived from an EMBL/GenBank/DDBJ whole genome shotgun (WGS) entry which is preliminary data.</text>
</comment>
<evidence type="ECO:0008006" key="3">
    <source>
        <dbReference type="Google" id="ProtNLM"/>
    </source>
</evidence>
<dbReference type="InterPro" id="IPR010385">
    <property type="entry name" value="DUF982"/>
</dbReference>
<sequence>MSSAFHITLGKPPAAQEIQDVAAAAEWLSDRWPEAHRGTLKHLAAQVACADLIESGGDAAIAQDAFMAAAEEAGLLSSQ</sequence>
<organism evidence="1 2">
    <name type="scientific">Kaistia defluvii</name>
    <dbReference type="NCBI Taxonomy" id="410841"/>
    <lineage>
        <taxon>Bacteria</taxon>
        <taxon>Pseudomonadati</taxon>
        <taxon>Pseudomonadota</taxon>
        <taxon>Alphaproteobacteria</taxon>
        <taxon>Hyphomicrobiales</taxon>
        <taxon>Kaistiaceae</taxon>
        <taxon>Kaistia</taxon>
    </lineage>
</organism>
<reference evidence="1 2" key="1">
    <citation type="submission" date="2024-06" db="EMBL/GenBank/DDBJ databases">
        <title>Sorghum-associated microbial communities from plants grown in Nebraska, USA.</title>
        <authorList>
            <person name="Schachtman D."/>
        </authorList>
    </citation>
    <scope>NUCLEOTIDE SEQUENCE [LARGE SCALE GENOMIC DNA]</scope>
    <source>
        <strain evidence="1 2">3207</strain>
    </source>
</reference>
<evidence type="ECO:0000313" key="1">
    <source>
        <dbReference type="EMBL" id="MET4635345.1"/>
    </source>
</evidence>
<dbReference type="RefSeq" id="WP_354552632.1">
    <property type="nucleotide sequence ID" value="NZ_JBEPSM010000002.1"/>
</dbReference>
<dbReference type="Gene3D" id="6.10.250.730">
    <property type="match status" value="1"/>
</dbReference>
<accession>A0ABV2R241</accession>
<keyword evidence="2" id="KW-1185">Reference proteome</keyword>